<dbReference type="GO" id="GO:0008017">
    <property type="term" value="F:microtubule binding"/>
    <property type="evidence" value="ECO:0000318"/>
    <property type="project" value="GO_Central"/>
</dbReference>
<evidence type="ECO:0000256" key="3">
    <source>
        <dbReference type="ARBA" id="ARBA00022840"/>
    </source>
</evidence>
<dbReference type="PRINTS" id="PR00380">
    <property type="entry name" value="KINESINHEAVY"/>
</dbReference>
<organism evidence="11 12">
    <name type="scientific">Thalassiosira pseudonana</name>
    <name type="common">Marine diatom</name>
    <name type="synonym">Cyclotella nana</name>
    <dbReference type="NCBI Taxonomy" id="35128"/>
    <lineage>
        <taxon>Eukaryota</taxon>
        <taxon>Sar</taxon>
        <taxon>Stramenopiles</taxon>
        <taxon>Ochrophyta</taxon>
        <taxon>Bacillariophyta</taxon>
        <taxon>Coscinodiscophyceae</taxon>
        <taxon>Thalassiosirophycidae</taxon>
        <taxon>Thalassiosirales</taxon>
        <taxon>Thalassiosiraceae</taxon>
        <taxon>Thalassiosira</taxon>
    </lineage>
</organism>
<dbReference type="RefSeq" id="XP_002291378.1">
    <property type="nucleotide sequence ID" value="XM_002291342.1"/>
</dbReference>
<evidence type="ECO:0000313" key="11">
    <source>
        <dbReference type="EMBL" id="EED91485.1"/>
    </source>
</evidence>
<dbReference type="PROSITE" id="PS00411">
    <property type="entry name" value="KINESIN_MOTOR_1"/>
    <property type="match status" value="1"/>
</dbReference>
<dbReference type="KEGG" id="tps:THAPSDRAFT_23028"/>
<dbReference type="InterPro" id="IPR019821">
    <property type="entry name" value="Kinesin_motor_CS"/>
</dbReference>
<dbReference type="Proteomes" id="UP000001449">
    <property type="component" value="Chromosome 6"/>
</dbReference>
<evidence type="ECO:0000256" key="8">
    <source>
        <dbReference type="SAM" id="Coils"/>
    </source>
</evidence>
<gene>
    <name evidence="11" type="ORF">THAPSDRAFT_23028</name>
</gene>
<dbReference type="GO" id="GO:0005819">
    <property type="term" value="C:spindle"/>
    <property type="evidence" value="ECO:0000318"/>
    <property type="project" value="GO_Central"/>
</dbReference>
<dbReference type="GO" id="GO:0016887">
    <property type="term" value="F:ATP hydrolysis activity"/>
    <property type="evidence" value="ECO:0000318"/>
    <property type="project" value="GO_Central"/>
</dbReference>
<dbReference type="PaxDb" id="35128-Thaps23028"/>
<dbReference type="GO" id="GO:0005737">
    <property type="term" value="C:cytoplasm"/>
    <property type="evidence" value="ECO:0000318"/>
    <property type="project" value="GO_Central"/>
</dbReference>
<keyword evidence="2 6" id="KW-0547">Nucleotide-binding</keyword>
<dbReference type="GO" id="GO:0005874">
    <property type="term" value="C:microtubule"/>
    <property type="evidence" value="ECO:0000318"/>
    <property type="project" value="GO_Central"/>
</dbReference>
<dbReference type="GeneID" id="7451175"/>
<dbReference type="PROSITE" id="PS50067">
    <property type="entry name" value="KINESIN_MOTOR_2"/>
    <property type="match status" value="1"/>
</dbReference>
<evidence type="ECO:0000256" key="1">
    <source>
        <dbReference type="ARBA" id="ARBA00022701"/>
    </source>
</evidence>
<dbReference type="Pfam" id="PF00225">
    <property type="entry name" value="Kinesin"/>
    <property type="match status" value="1"/>
</dbReference>
<keyword evidence="1 7" id="KW-0493">Microtubule</keyword>
<dbReference type="InterPro" id="IPR001752">
    <property type="entry name" value="Kinesin_motor_dom"/>
</dbReference>
<dbReference type="AlphaFoldDB" id="B8C5C6"/>
<dbReference type="CDD" id="cd01367">
    <property type="entry name" value="KISc_KIF2_like"/>
    <property type="match status" value="1"/>
</dbReference>
<evidence type="ECO:0000259" key="10">
    <source>
        <dbReference type="PROSITE" id="PS50067"/>
    </source>
</evidence>
<keyword evidence="4 6" id="KW-0505">Motor protein</keyword>
<dbReference type="GO" id="GO:0005524">
    <property type="term" value="F:ATP binding"/>
    <property type="evidence" value="ECO:0007669"/>
    <property type="project" value="UniProtKB-UniRule"/>
</dbReference>
<evidence type="ECO:0000256" key="2">
    <source>
        <dbReference type="ARBA" id="ARBA00022741"/>
    </source>
</evidence>
<keyword evidence="8" id="KW-0175">Coiled coil</keyword>
<dbReference type="OMA" id="IYATQLE"/>
<dbReference type="eggNOG" id="KOG0246">
    <property type="taxonomic scope" value="Eukaryota"/>
</dbReference>
<feature type="coiled-coil region" evidence="8">
    <location>
        <begin position="61"/>
        <end position="88"/>
    </location>
</feature>
<dbReference type="InterPro" id="IPR036961">
    <property type="entry name" value="Kinesin_motor_dom_sf"/>
</dbReference>
<dbReference type="SMART" id="SM00129">
    <property type="entry name" value="KISc"/>
    <property type="match status" value="1"/>
</dbReference>
<keyword evidence="3 6" id="KW-0067">ATP-binding</keyword>
<dbReference type="GO" id="GO:0005871">
    <property type="term" value="C:kinesin complex"/>
    <property type="evidence" value="ECO:0000318"/>
    <property type="project" value="GO_Central"/>
</dbReference>
<evidence type="ECO:0000256" key="6">
    <source>
        <dbReference type="PROSITE-ProRule" id="PRU00283"/>
    </source>
</evidence>
<dbReference type="HOGENOM" id="CLU_001485_19_2_1"/>
<evidence type="ECO:0000313" key="12">
    <source>
        <dbReference type="Proteomes" id="UP000001449"/>
    </source>
</evidence>
<comment type="similarity">
    <text evidence="5">Belongs to the TRAFAC class myosin-kinesin ATPase superfamily. Kinesin family. KIN-13 subfamily.</text>
</comment>
<sequence length="624" mass="69685">MGRKVSVVPSNQGVANVSVGAVWFAQSSSPSLVLSASYRSLLHYTISTNPQQSMMMDQTRLRMEKMEAERTERRLRMKQARSDRANEEAANVARGNPGDVDFIGLVREWREEHAGLAMPHNNGSSIANGGFGEDKICVCVRKRPLNDKERRKKEHDAVTCLHPTATVHSAKLRVDGISKYLDHNSFRFDHAFDEESTTEDVYQCTAKPLVKYVCGGKGVKATVFCYGQTGSGKTHTMSGIQQMVADDIFNTLSDNVYDGGNGCSLDNTTCSIAIFEIYGGRIQDLLNNRNRLKVLEDGKGEVVVSGLEEFSANDPNEFLALVEKGHNNRTTHATEANDVSSRSHAICQILFRDVVTRKLKGKLSLVDLAGSERGTDTKSHNRQRRTESSEINTSLLALKECIRAIDGKSQHVPYRQSKLTLILKDCFVSKLARTAMIATLSPGSFSTDHTVNTLRYADRIKENVVGDAFGKESNAKRSPMRPIQTKKSPVQSQPTEKPAFKPAEVRDDYDELDAIFDDDTDEKVKVIEELSEFDQTVKTLLDEEEHLLTLHMSVIHENAELLTEESKLLQSVQGDDYDIDEYATSLGLILERKTNLVLSLKEKLGSFQEQLNKEEELSRRMNQA</sequence>
<dbReference type="GO" id="GO:0003777">
    <property type="term" value="F:microtubule motor activity"/>
    <property type="evidence" value="ECO:0000318"/>
    <property type="project" value="GO_Central"/>
</dbReference>
<protein>
    <recommendedName>
        <fullName evidence="7">Kinesin-like protein</fullName>
    </recommendedName>
</protein>
<feature type="compositionally biased region" description="Polar residues" evidence="9">
    <location>
        <begin position="485"/>
        <end position="495"/>
    </location>
</feature>
<dbReference type="FunFam" id="3.40.850.10:FF:000012">
    <property type="entry name" value="Kinesin-like protein"/>
    <property type="match status" value="1"/>
</dbReference>
<dbReference type="InterPro" id="IPR027640">
    <property type="entry name" value="Kinesin-like_fam"/>
</dbReference>
<evidence type="ECO:0000256" key="4">
    <source>
        <dbReference type="ARBA" id="ARBA00023175"/>
    </source>
</evidence>
<dbReference type="SUPFAM" id="SSF52540">
    <property type="entry name" value="P-loop containing nucleoside triphosphate hydrolases"/>
    <property type="match status" value="1"/>
</dbReference>
<feature type="binding site" evidence="6">
    <location>
        <begin position="227"/>
        <end position="234"/>
    </location>
    <ligand>
        <name>ATP</name>
        <dbReference type="ChEBI" id="CHEBI:30616"/>
    </ligand>
</feature>
<proteinExistence type="inferred from homology"/>
<dbReference type="STRING" id="35128.B8C5C6"/>
<dbReference type="PANTHER" id="PTHR47971">
    <property type="entry name" value="KINESIN-RELATED PROTEIN 6"/>
    <property type="match status" value="1"/>
</dbReference>
<keyword evidence="12" id="KW-1185">Reference proteome</keyword>
<evidence type="ECO:0000256" key="5">
    <source>
        <dbReference type="ARBA" id="ARBA00061030"/>
    </source>
</evidence>
<reference evidence="11 12" key="2">
    <citation type="journal article" date="2008" name="Nature">
        <title>The Phaeodactylum genome reveals the evolutionary history of diatom genomes.</title>
        <authorList>
            <person name="Bowler C."/>
            <person name="Allen A.E."/>
            <person name="Badger J.H."/>
            <person name="Grimwood J."/>
            <person name="Jabbari K."/>
            <person name="Kuo A."/>
            <person name="Maheswari U."/>
            <person name="Martens C."/>
            <person name="Maumus F."/>
            <person name="Otillar R.P."/>
            <person name="Rayko E."/>
            <person name="Salamov A."/>
            <person name="Vandepoele K."/>
            <person name="Beszteri B."/>
            <person name="Gruber A."/>
            <person name="Heijde M."/>
            <person name="Katinka M."/>
            <person name="Mock T."/>
            <person name="Valentin K."/>
            <person name="Verret F."/>
            <person name="Berges J.A."/>
            <person name="Brownlee C."/>
            <person name="Cadoret J.P."/>
            <person name="Chiovitti A."/>
            <person name="Choi C.J."/>
            <person name="Coesel S."/>
            <person name="De Martino A."/>
            <person name="Detter J.C."/>
            <person name="Durkin C."/>
            <person name="Falciatore A."/>
            <person name="Fournet J."/>
            <person name="Haruta M."/>
            <person name="Huysman M.J."/>
            <person name="Jenkins B.D."/>
            <person name="Jiroutova K."/>
            <person name="Jorgensen R.E."/>
            <person name="Joubert Y."/>
            <person name="Kaplan A."/>
            <person name="Kroger N."/>
            <person name="Kroth P.G."/>
            <person name="La Roche J."/>
            <person name="Lindquist E."/>
            <person name="Lommer M."/>
            <person name="Martin-Jezequel V."/>
            <person name="Lopez P.J."/>
            <person name="Lucas S."/>
            <person name="Mangogna M."/>
            <person name="McGinnis K."/>
            <person name="Medlin L.K."/>
            <person name="Montsant A."/>
            <person name="Oudot-Le Secq M.P."/>
            <person name="Napoli C."/>
            <person name="Obornik M."/>
            <person name="Parker M.S."/>
            <person name="Petit J.L."/>
            <person name="Porcel B.M."/>
            <person name="Poulsen N."/>
            <person name="Robison M."/>
            <person name="Rychlewski L."/>
            <person name="Rynearson T.A."/>
            <person name="Schmutz J."/>
            <person name="Shapiro H."/>
            <person name="Siaut M."/>
            <person name="Stanley M."/>
            <person name="Sussman M.R."/>
            <person name="Taylor A.R."/>
            <person name="Vardi A."/>
            <person name="von Dassow P."/>
            <person name="Vyverman W."/>
            <person name="Willis A."/>
            <person name="Wyrwicz L.S."/>
            <person name="Rokhsar D.S."/>
            <person name="Weissenbach J."/>
            <person name="Armbrust E.V."/>
            <person name="Green B.R."/>
            <person name="Van de Peer Y."/>
            <person name="Grigoriev I.V."/>
        </authorList>
    </citation>
    <scope>NUCLEOTIDE SEQUENCE [LARGE SCALE GENOMIC DNA]</scope>
    <source>
        <strain evidence="11 12">CCMP1335</strain>
    </source>
</reference>
<dbReference type="InParanoid" id="B8C5C6"/>
<feature type="domain" description="Kinesin motor" evidence="10">
    <location>
        <begin position="135"/>
        <end position="463"/>
    </location>
</feature>
<evidence type="ECO:0000256" key="9">
    <source>
        <dbReference type="SAM" id="MobiDB-lite"/>
    </source>
</evidence>
<accession>B8C5C6</accession>
<dbReference type="Gene3D" id="3.40.850.10">
    <property type="entry name" value="Kinesin motor domain"/>
    <property type="match status" value="1"/>
</dbReference>
<feature type="region of interest" description="Disordered" evidence="9">
    <location>
        <begin position="470"/>
        <end position="504"/>
    </location>
</feature>
<name>B8C5C6_THAPS</name>
<evidence type="ECO:0000256" key="7">
    <source>
        <dbReference type="RuleBase" id="RU000394"/>
    </source>
</evidence>
<reference evidence="11 12" key="1">
    <citation type="journal article" date="2004" name="Science">
        <title>The genome of the diatom Thalassiosira pseudonana: ecology, evolution, and metabolism.</title>
        <authorList>
            <person name="Armbrust E.V."/>
            <person name="Berges J.A."/>
            <person name="Bowler C."/>
            <person name="Green B.R."/>
            <person name="Martinez D."/>
            <person name="Putnam N.H."/>
            <person name="Zhou S."/>
            <person name="Allen A.E."/>
            <person name="Apt K.E."/>
            <person name="Bechner M."/>
            <person name="Brzezinski M.A."/>
            <person name="Chaal B.K."/>
            <person name="Chiovitti A."/>
            <person name="Davis A.K."/>
            <person name="Demarest M.S."/>
            <person name="Detter J.C."/>
            <person name="Glavina T."/>
            <person name="Goodstein D."/>
            <person name="Hadi M.Z."/>
            <person name="Hellsten U."/>
            <person name="Hildebrand M."/>
            <person name="Jenkins B.D."/>
            <person name="Jurka J."/>
            <person name="Kapitonov V.V."/>
            <person name="Kroger N."/>
            <person name="Lau W.W."/>
            <person name="Lane T.W."/>
            <person name="Larimer F.W."/>
            <person name="Lippmeier J.C."/>
            <person name="Lucas S."/>
            <person name="Medina M."/>
            <person name="Montsant A."/>
            <person name="Obornik M."/>
            <person name="Parker M.S."/>
            <person name="Palenik B."/>
            <person name="Pazour G.J."/>
            <person name="Richardson P.M."/>
            <person name="Rynearson T.A."/>
            <person name="Saito M.A."/>
            <person name="Schwartz D.C."/>
            <person name="Thamatrakoln K."/>
            <person name="Valentin K."/>
            <person name="Vardi A."/>
            <person name="Wilkerson F.P."/>
            <person name="Rokhsar D.S."/>
        </authorList>
    </citation>
    <scope>NUCLEOTIDE SEQUENCE [LARGE SCALE GENOMIC DNA]</scope>
    <source>
        <strain evidence="11 12">CCMP1335</strain>
    </source>
</reference>
<dbReference type="GO" id="GO:0007018">
    <property type="term" value="P:microtubule-based movement"/>
    <property type="evidence" value="ECO:0000318"/>
    <property type="project" value="GO_Central"/>
</dbReference>
<dbReference type="EMBL" id="CM000643">
    <property type="protein sequence ID" value="EED91485.1"/>
    <property type="molecule type" value="Genomic_DNA"/>
</dbReference>
<dbReference type="InterPro" id="IPR027417">
    <property type="entry name" value="P-loop_NTPase"/>
</dbReference>
<dbReference type="PANTHER" id="PTHR47971:SF20">
    <property type="entry name" value="KINESIN-LIKE PROTEIN KIF24"/>
    <property type="match status" value="1"/>
</dbReference>